<feature type="transmembrane region" description="Helical" evidence="6">
    <location>
        <begin position="280"/>
        <end position="297"/>
    </location>
</feature>
<feature type="transmembrane region" description="Helical" evidence="6">
    <location>
        <begin position="256"/>
        <end position="274"/>
    </location>
</feature>
<dbReference type="EMBL" id="JAETWB010000001">
    <property type="protein sequence ID" value="MBL6077369.1"/>
    <property type="molecule type" value="Genomic_DNA"/>
</dbReference>
<organism evidence="8 9">
    <name type="scientific">Belnapia arida</name>
    <dbReference type="NCBI Taxonomy" id="2804533"/>
    <lineage>
        <taxon>Bacteria</taxon>
        <taxon>Pseudomonadati</taxon>
        <taxon>Pseudomonadota</taxon>
        <taxon>Alphaproteobacteria</taxon>
        <taxon>Acetobacterales</taxon>
        <taxon>Roseomonadaceae</taxon>
        <taxon>Belnapia</taxon>
    </lineage>
</organism>
<feature type="transmembrane region" description="Helical" evidence="6">
    <location>
        <begin position="77"/>
        <end position="102"/>
    </location>
</feature>
<evidence type="ECO:0000256" key="3">
    <source>
        <dbReference type="ARBA" id="ARBA00022692"/>
    </source>
</evidence>
<feature type="transmembrane region" description="Helical" evidence="6">
    <location>
        <begin position="17"/>
        <end position="34"/>
    </location>
</feature>
<feature type="transmembrane region" description="Helical" evidence="6">
    <location>
        <begin position="133"/>
        <end position="153"/>
    </location>
</feature>
<keyword evidence="5 6" id="KW-0472">Membrane</keyword>
<gene>
    <name evidence="8" type="ORF">JMJ56_05070</name>
</gene>
<feature type="domain" description="EamA" evidence="7">
    <location>
        <begin position="164"/>
        <end position="295"/>
    </location>
</feature>
<evidence type="ECO:0000256" key="2">
    <source>
        <dbReference type="ARBA" id="ARBA00007362"/>
    </source>
</evidence>
<evidence type="ECO:0000259" key="7">
    <source>
        <dbReference type="Pfam" id="PF00892"/>
    </source>
</evidence>
<comment type="caution">
    <text evidence="8">The sequence shown here is derived from an EMBL/GenBank/DDBJ whole genome shotgun (WGS) entry which is preliminary data.</text>
</comment>
<evidence type="ECO:0000256" key="6">
    <source>
        <dbReference type="SAM" id="Phobius"/>
    </source>
</evidence>
<feature type="transmembrane region" description="Helical" evidence="6">
    <location>
        <begin position="46"/>
        <end position="65"/>
    </location>
</feature>
<dbReference type="Proteomes" id="UP000660885">
    <property type="component" value="Unassembled WGS sequence"/>
</dbReference>
<protein>
    <submittedName>
        <fullName evidence="8">DMT family transporter</fullName>
    </submittedName>
</protein>
<comment type="similarity">
    <text evidence="2">Belongs to the EamA transporter family.</text>
</comment>
<feature type="transmembrane region" description="Helical" evidence="6">
    <location>
        <begin position="165"/>
        <end position="183"/>
    </location>
</feature>
<keyword evidence="9" id="KW-1185">Reference proteome</keyword>
<name>A0ABS1TY88_9PROT</name>
<dbReference type="PANTHER" id="PTHR32322">
    <property type="entry name" value="INNER MEMBRANE TRANSPORTER"/>
    <property type="match status" value="1"/>
</dbReference>
<dbReference type="PANTHER" id="PTHR32322:SF2">
    <property type="entry name" value="EAMA DOMAIN-CONTAINING PROTEIN"/>
    <property type="match status" value="1"/>
</dbReference>
<comment type="subcellular location">
    <subcellularLocation>
        <location evidence="1">Membrane</location>
        <topology evidence="1">Multi-pass membrane protein</topology>
    </subcellularLocation>
</comment>
<keyword evidence="3 6" id="KW-0812">Transmembrane</keyword>
<reference evidence="8 9" key="1">
    <citation type="submission" date="2021-01" db="EMBL/GenBank/DDBJ databases">
        <title>Belnapia mucosa sp. nov. and Belnapia arida sp. nov., isolated from the Tabernas Desert (Almeria, Spain).</title>
        <authorList>
            <person name="Molina-Menor E."/>
            <person name="Vidal-Verdu A."/>
            <person name="Calonge A."/>
            <person name="Satari L."/>
            <person name="Pereto J."/>
            <person name="Porcar M."/>
        </authorList>
    </citation>
    <scope>NUCLEOTIDE SEQUENCE [LARGE SCALE GENOMIC DNA]</scope>
    <source>
        <strain evidence="8 9">T18</strain>
    </source>
</reference>
<evidence type="ECO:0000313" key="9">
    <source>
        <dbReference type="Proteomes" id="UP000660885"/>
    </source>
</evidence>
<dbReference type="InterPro" id="IPR037185">
    <property type="entry name" value="EmrE-like"/>
</dbReference>
<feature type="transmembrane region" description="Helical" evidence="6">
    <location>
        <begin position="108"/>
        <end position="126"/>
    </location>
</feature>
<evidence type="ECO:0000313" key="8">
    <source>
        <dbReference type="EMBL" id="MBL6077369.1"/>
    </source>
</evidence>
<feature type="transmembrane region" description="Helical" evidence="6">
    <location>
        <begin position="225"/>
        <end position="244"/>
    </location>
</feature>
<keyword evidence="4 6" id="KW-1133">Transmembrane helix</keyword>
<accession>A0ABS1TY88</accession>
<dbReference type="RefSeq" id="WP_202830486.1">
    <property type="nucleotide sequence ID" value="NZ_JAETWB010000001.1"/>
</dbReference>
<feature type="domain" description="EamA" evidence="7">
    <location>
        <begin position="19"/>
        <end position="148"/>
    </location>
</feature>
<evidence type="ECO:0000256" key="4">
    <source>
        <dbReference type="ARBA" id="ARBA00022989"/>
    </source>
</evidence>
<dbReference type="InterPro" id="IPR050638">
    <property type="entry name" value="AA-Vitamin_Transporters"/>
</dbReference>
<evidence type="ECO:0000256" key="5">
    <source>
        <dbReference type="ARBA" id="ARBA00023136"/>
    </source>
</evidence>
<feature type="transmembrane region" description="Helical" evidence="6">
    <location>
        <begin position="195"/>
        <end position="213"/>
    </location>
</feature>
<dbReference type="SUPFAM" id="SSF103481">
    <property type="entry name" value="Multidrug resistance efflux transporter EmrE"/>
    <property type="match status" value="2"/>
</dbReference>
<proteinExistence type="inferred from homology"/>
<dbReference type="Pfam" id="PF00892">
    <property type="entry name" value="EamA"/>
    <property type="match status" value="2"/>
</dbReference>
<evidence type="ECO:0000256" key="1">
    <source>
        <dbReference type="ARBA" id="ARBA00004141"/>
    </source>
</evidence>
<dbReference type="InterPro" id="IPR000620">
    <property type="entry name" value="EamA_dom"/>
</dbReference>
<sequence length="299" mass="31706">MTGASNTPPSRAKTFEGYRYLAISVVLFGGVWPVTKDALAHATPLWFALNRCAMAAAVTLLLLAGMRRLRWPARGDLPCILAIGLLQLGGFFALTHTALAWIPAGRMAILTNVTVFWLIPLSWWVLGERVSPLQWLAAGIGLLGVGVLMQPWAMLSATGLDTLPGYLMLLGSSLFWSVAILVTRRLPPRRPVMELLPWCFAIAALLLLPLALWREPAGGIGAPSWPHAAFIGAVAAPIGTWSTIEAGRRLSGIRASVGFLVVPALGVLISNLWLGEALGWDVLAGGGLIAASVVLAAKG</sequence>